<dbReference type="InterPro" id="IPR006680">
    <property type="entry name" value="Amidohydro-rel"/>
</dbReference>
<evidence type="ECO:0000259" key="2">
    <source>
        <dbReference type="Pfam" id="PF04909"/>
    </source>
</evidence>
<dbReference type="PANTHER" id="PTHR43569:SF2">
    <property type="entry name" value="AMIDOHYDROLASE-RELATED DOMAIN-CONTAINING PROTEIN"/>
    <property type="match status" value="1"/>
</dbReference>
<dbReference type="Gene3D" id="3.20.20.140">
    <property type="entry name" value="Metal-dependent hydrolases"/>
    <property type="match status" value="1"/>
</dbReference>
<dbReference type="InterPro" id="IPR032466">
    <property type="entry name" value="Metal_Hydrolase"/>
</dbReference>
<dbReference type="InterPro" id="IPR052350">
    <property type="entry name" value="Metallo-dep_Lactonases"/>
</dbReference>
<evidence type="ECO:0000313" key="4">
    <source>
        <dbReference type="Proteomes" id="UP001501079"/>
    </source>
</evidence>
<dbReference type="Proteomes" id="UP001501079">
    <property type="component" value="Unassembled WGS sequence"/>
</dbReference>
<dbReference type="Pfam" id="PF04909">
    <property type="entry name" value="Amidohydro_2"/>
    <property type="match status" value="1"/>
</dbReference>
<sequence>MTIIDAHVHLWDPADGYAWLANVDPGLRRPITAADVRAELDAAGVAEAILVQADDTAADTGRMLAAAAAHEWIVGVVGWVPLDDAARAASELERRATEPKLRGIRHLVHEDPRGDFLALPAVRASLARAARLGLVFDIPDAWPRHLAQASDLSAALPELTVVIDHLAKPPFGGADWGDWAAALTAVAAHPNTVAKVSGLHTGGVAHPVDTVRPAWELALELFGPDRLLYGSDWPMTAAGSGYLSTWSQLGALIGELAPIEQTAIYAGTARRVYGLENGC</sequence>
<feature type="domain" description="Amidohydrolase-related" evidence="2">
    <location>
        <begin position="4"/>
        <end position="275"/>
    </location>
</feature>
<dbReference type="SUPFAM" id="SSF51556">
    <property type="entry name" value="Metallo-dependent hydrolases"/>
    <property type="match status" value="1"/>
</dbReference>
<evidence type="ECO:0000256" key="1">
    <source>
        <dbReference type="ARBA" id="ARBA00038310"/>
    </source>
</evidence>
<dbReference type="PANTHER" id="PTHR43569">
    <property type="entry name" value="AMIDOHYDROLASE"/>
    <property type="match status" value="1"/>
</dbReference>
<protein>
    <submittedName>
        <fullName evidence="3">Amidohydrolase family protein</fullName>
    </submittedName>
</protein>
<proteinExistence type="inferred from homology"/>
<accession>A0ABP7ZR82</accession>
<organism evidence="3 4">
    <name type="scientific">Gryllotalpicola koreensis</name>
    <dbReference type="NCBI Taxonomy" id="993086"/>
    <lineage>
        <taxon>Bacteria</taxon>
        <taxon>Bacillati</taxon>
        <taxon>Actinomycetota</taxon>
        <taxon>Actinomycetes</taxon>
        <taxon>Micrococcales</taxon>
        <taxon>Microbacteriaceae</taxon>
        <taxon>Gryllotalpicola</taxon>
    </lineage>
</organism>
<name>A0ABP7ZR82_9MICO</name>
<gene>
    <name evidence="3" type="ORF">GCM10022287_03650</name>
</gene>
<evidence type="ECO:0000313" key="3">
    <source>
        <dbReference type="EMBL" id="GAA4168526.1"/>
    </source>
</evidence>
<keyword evidence="4" id="KW-1185">Reference proteome</keyword>
<comment type="caution">
    <text evidence="3">The sequence shown here is derived from an EMBL/GenBank/DDBJ whole genome shotgun (WGS) entry which is preliminary data.</text>
</comment>
<comment type="similarity">
    <text evidence="1">Belongs to the metallo-dependent hydrolases superfamily.</text>
</comment>
<dbReference type="EMBL" id="BAABBW010000001">
    <property type="protein sequence ID" value="GAA4168526.1"/>
    <property type="molecule type" value="Genomic_DNA"/>
</dbReference>
<reference evidence="4" key="1">
    <citation type="journal article" date="2019" name="Int. J. Syst. Evol. Microbiol.">
        <title>The Global Catalogue of Microorganisms (GCM) 10K type strain sequencing project: providing services to taxonomists for standard genome sequencing and annotation.</title>
        <authorList>
            <consortium name="The Broad Institute Genomics Platform"/>
            <consortium name="The Broad Institute Genome Sequencing Center for Infectious Disease"/>
            <person name="Wu L."/>
            <person name="Ma J."/>
        </authorList>
    </citation>
    <scope>NUCLEOTIDE SEQUENCE [LARGE SCALE GENOMIC DNA]</scope>
    <source>
        <strain evidence="4">JCM 17591</strain>
    </source>
</reference>
<dbReference type="RefSeq" id="WP_344751560.1">
    <property type="nucleotide sequence ID" value="NZ_BAABBW010000001.1"/>
</dbReference>